<reference evidence="2 3" key="1">
    <citation type="submission" date="2014-04" db="EMBL/GenBank/DDBJ databases">
        <authorList>
            <consortium name="DOE Joint Genome Institute"/>
            <person name="Kuo A."/>
            <person name="Tarkka M."/>
            <person name="Buscot F."/>
            <person name="Kohler A."/>
            <person name="Nagy L.G."/>
            <person name="Floudas D."/>
            <person name="Copeland A."/>
            <person name="Barry K.W."/>
            <person name="Cichocki N."/>
            <person name="Veneault-Fourrey C."/>
            <person name="LaButti K."/>
            <person name="Lindquist E.A."/>
            <person name="Lipzen A."/>
            <person name="Lundell T."/>
            <person name="Morin E."/>
            <person name="Murat C."/>
            <person name="Sun H."/>
            <person name="Tunlid A."/>
            <person name="Henrissat B."/>
            <person name="Grigoriev I.V."/>
            <person name="Hibbett D.S."/>
            <person name="Martin F."/>
            <person name="Nordberg H.P."/>
            <person name="Cantor M.N."/>
            <person name="Hua S.X."/>
        </authorList>
    </citation>
    <scope>NUCLEOTIDE SEQUENCE [LARGE SCALE GENOMIC DNA]</scope>
    <source>
        <strain evidence="2 3">F 1598</strain>
    </source>
</reference>
<accession>A0A0C3ENR4</accession>
<dbReference type="Proteomes" id="UP000054166">
    <property type="component" value="Unassembled WGS sequence"/>
</dbReference>
<dbReference type="InParanoid" id="A0A0C3ENR4"/>
<keyword evidence="3" id="KW-1185">Reference proteome</keyword>
<name>A0A0C3ENR4_PILCF</name>
<dbReference type="EMBL" id="KN833064">
    <property type="protein sequence ID" value="KIM74225.1"/>
    <property type="molecule type" value="Genomic_DNA"/>
</dbReference>
<dbReference type="OrthoDB" id="3271139at2759"/>
<evidence type="ECO:0000313" key="2">
    <source>
        <dbReference type="EMBL" id="KIM74225.1"/>
    </source>
</evidence>
<gene>
    <name evidence="2" type="ORF">PILCRDRAFT_828383</name>
</gene>
<proteinExistence type="predicted"/>
<dbReference type="AlphaFoldDB" id="A0A0C3ENR4"/>
<protein>
    <submittedName>
        <fullName evidence="2">Uncharacterized protein</fullName>
    </submittedName>
</protein>
<feature type="region of interest" description="Disordered" evidence="1">
    <location>
        <begin position="36"/>
        <end position="57"/>
    </location>
</feature>
<organism evidence="2 3">
    <name type="scientific">Piloderma croceum (strain F 1598)</name>
    <dbReference type="NCBI Taxonomy" id="765440"/>
    <lineage>
        <taxon>Eukaryota</taxon>
        <taxon>Fungi</taxon>
        <taxon>Dikarya</taxon>
        <taxon>Basidiomycota</taxon>
        <taxon>Agaricomycotina</taxon>
        <taxon>Agaricomycetes</taxon>
        <taxon>Agaricomycetidae</taxon>
        <taxon>Atheliales</taxon>
        <taxon>Atheliaceae</taxon>
        <taxon>Piloderma</taxon>
    </lineage>
</organism>
<reference evidence="3" key="2">
    <citation type="submission" date="2015-01" db="EMBL/GenBank/DDBJ databases">
        <title>Evolutionary Origins and Diversification of the Mycorrhizal Mutualists.</title>
        <authorList>
            <consortium name="DOE Joint Genome Institute"/>
            <consortium name="Mycorrhizal Genomics Consortium"/>
            <person name="Kohler A."/>
            <person name="Kuo A."/>
            <person name="Nagy L.G."/>
            <person name="Floudas D."/>
            <person name="Copeland A."/>
            <person name="Barry K.W."/>
            <person name="Cichocki N."/>
            <person name="Veneault-Fourrey C."/>
            <person name="LaButti K."/>
            <person name="Lindquist E.A."/>
            <person name="Lipzen A."/>
            <person name="Lundell T."/>
            <person name="Morin E."/>
            <person name="Murat C."/>
            <person name="Riley R."/>
            <person name="Ohm R."/>
            <person name="Sun H."/>
            <person name="Tunlid A."/>
            <person name="Henrissat B."/>
            <person name="Grigoriev I.V."/>
            <person name="Hibbett D.S."/>
            <person name="Martin F."/>
        </authorList>
    </citation>
    <scope>NUCLEOTIDE SEQUENCE [LARGE SCALE GENOMIC DNA]</scope>
    <source>
        <strain evidence="3">F 1598</strain>
    </source>
</reference>
<sequence>MKVVLTESERCAVQISSHVLGTLGFMSVEIESPSYHYHPQPDQTLDDSDPEAENPISAPPFRYNPLHDMESIWWVGVWFIFCHRRRKRILRMLKPSCCMFKNSFREC</sequence>
<dbReference type="HOGENOM" id="CLU_2210976_0_0_1"/>
<evidence type="ECO:0000313" key="3">
    <source>
        <dbReference type="Proteomes" id="UP000054166"/>
    </source>
</evidence>
<evidence type="ECO:0000256" key="1">
    <source>
        <dbReference type="SAM" id="MobiDB-lite"/>
    </source>
</evidence>